<dbReference type="SUPFAM" id="SSF49452">
    <property type="entry name" value="Starch-binding domain-like"/>
    <property type="match status" value="1"/>
</dbReference>
<dbReference type="GO" id="GO:0030246">
    <property type="term" value="F:carbohydrate binding"/>
    <property type="evidence" value="ECO:0007669"/>
    <property type="project" value="InterPro"/>
</dbReference>
<evidence type="ECO:0000259" key="3">
    <source>
        <dbReference type="Pfam" id="PF25183"/>
    </source>
</evidence>
<dbReference type="AlphaFoldDB" id="Q029A9"/>
<dbReference type="Gene3D" id="2.60.40.1120">
    <property type="entry name" value="Carboxypeptidase-like, regulatory domain"/>
    <property type="match status" value="1"/>
</dbReference>
<evidence type="ECO:0000256" key="1">
    <source>
        <dbReference type="SAM" id="SignalP"/>
    </source>
</evidence>
<dbReference type="EMBL" id="CP000473">
    <property type="protein sequence ID" value="ABJ82382.1"/>
    <property type="molecule type" value="Genomic_DNA"/>
</dbReference>
<evidence type="ECO:0000259" key="2">
    <source>
        <dbReference type="Pfam" id="PF07715"/>
    </source>
</evidence>
<gene>
    <name evidence="4" type="ordered locus">Acid_1389</name>
</gene>
<keyword evidence="1" id="KW-0732">Signal</keyword>
<reference evidence="4" key="1">
    <citation type="submission" date="2006-10" db="EMBL/GenBank/DDBJ databases">
        <title>Complete sequence of Solibacter usitatus Ellin6076.</title>
        <authorList>
            <consortium name="US DOE Joint Genome Institute"/>
            <person name="Copeland A."/>
            <person name="Lucas S."/>
            <person name="Lapidus A."/>
            <person name="Barry K."/>
            <person name="Detter J.C."/>
            <person name="Glavina del Rio T."/>
            <person name="Hammon N."/>
            <person name="Israni S."/>
            <person name="Dalin E."/>
            <person name="Tice H."/>
            <person name="Pitluck S."/>
            <person name="Thompson L.S."/>
            <person name="Brettin T."/>
            <person name="Bruce D."/>
            <person name="Han C."/>
            <person name="Tapia R."/>
            <person name="Gilna P."/>
            <person name="Schmutz J."/>
            <person name="Larimer F."/>
            <person name="Land M."/>
            <person name="Hauser L."/>
            <person name="Kyrpides N."/>
            <person name="Mikhailova N."/>
            <person name="Janssen P.H."/>
            <person name="Kuske C.R."/>
            <person name="Richardson P."/>
        </authorList>
    </citation>
    <scope>NUCLEOTIDE SEQUENCE</scope>
    <source>
        <strain evidence="4">Ellin6076</strain>
    </source>
</reference>
<proteinExistence type="predicted"/>
<dbReference type="STRING" id="234267.Acid_1389"/>
<dbReference type="Pfam" id="PF25183">
    <property type="entry name" value="OMP_b-brl_4"/>
    <property type="match status" value="1"/>
</dbReference>
<dbReference type="Pfam" id="PF13620">
    <property type="entry name" value="CarboxypepD_reg"/>
    <property type="match status" value="1"/>
</dbReference>
<feature type="chain" id="PRO_5004163337" evidence="1">
    <location>
        <begin position="23"/>
        <end position="1158"/>
    </location>
</feature>
<feature type="domain" description="TonB-dependent transporter Oar-like beta-barrel" evidence="3">
    <location>
        <begin position="243"/>
        <end position="1124"/>
    </location>
</feature>
<dbReference type="InterPro" id="IPR037066">
    <property type="entry name" value="Plug_dom_sf"/>
</dbReference>
<dbReference type="InterPro" id="IPR057601">
    <property type="entry name" value="Oar-like_b-barrel"/>
</dbReference>
<dbReference type="SUPFAM" id="SSF56935">
    <property type="entry name" value="Porins"/>
    <property type="match status" value="1"/>
</dbReference>
<dbReference type="InterPro" id="IPR013784">
    <property type="entry name" value="Carb-bd-like_fold"/>
</dbReference>
<dbReference type="InterPro" id="IPR012910">
    <property type="entry name" value="Plug_dom"/>
</dbReference>
<keyword evidence="4" id="KW-0675">Receptor</keyword>
<feature type="signal peptide" evidence="1">
    <location>
        <begin position="1"/>
        <end position="22"/>
    </location>
</feature>
<dbReference type="Gene3D" id="2.170.130.10">
    <property type="entry name" value="TonB-dependent receptor, plug domain"/>
    <property type="match status" value="1"/>
</dbReference>
<protein>
    <submittedName>
        <fullName evidence="4">TonB-dependent receptor, plug</fullName>
    </submittedName>
</protein>
<dbReference type="OrthoDB" id="97893at2"/>
<dbReference type="InParanoid" id="Q029A9"/>
<feature type="domain" description="TonB-dependent receptor plug" evidence="2">
    <location>
        <begin position="136"/>
        <end position="239"/>
    </location>
</feature>
<evidence type="ECO:0000313" key="4">
    <source>
        <dbReference type="EMBL" id="ABJ82382.1"/>
    </source>
</evidence>
<name>Q029A9_SOLUE</name>
<accession>Q029A9</accession>
<dbReference type="HOGENOM" id="CLU_006298_0_0_0"/>
<dbReference type="KEGG" id="sus:Acid_1389"/>
<dbReference type="Pfam" id="PF07715">
    <property type="entry name" value="Plug"/>
    <property type="match status" value="1"/>
</dbReference>
<sequence length="1158" mass="128047" precursor="true">MRLAQFLVLSVVTVAPAIPLSAQDISATVNGTVRDASGSVIASATVRLASNDTAAVKTEKTNAEGYFAFPNLVIGGYSVTIEMAGFKSYRQRDIVLTAGQIRSLGDITMAVGDIADSVTVEANAAPVELGSSEKAGVITGDDLQNTAIRGRDYLDMLRLMTGVVDESDGREAPGPDGIRNLYINGARENQKNVTVDGVTSMDSGSNSTVHTAPTLNTIAEVKILTSNYQAEFGRAVGGTIIVTTRGGTKAFHGSAFWNHRHEEFNANDYFNNQRGLSRSPYRYNLEGWNLQGPVWPKNRSNSRLFFFVSQEFTRQKVNYPLQQVRMPSDLERKGDFTQTLDLNRNRITIYDPLTATPFPGNIIPSDRQSKTGQAILNALPMPNYADPVPARAVQWNYLSNLSGAYPRRQDMIRLDYAPPSSKWQAYVRYTQDADEQHPPYSVWINGGLNFDLSPLTFRQPGKGMVLSLTRPFKASWFSETRLGYSMNRLTSEPDEPEKISKKALGIDLPQWRPELNPSGFIPNVTFGGIGTSPNMSMNNAMPYKNVNHIFSATQNFSKIQGTHTIRMGVYVERTRKDQITATPTRGTISFSDDSNNPMRTRYGFASALMGIMTSYQEATAKPYGLFRFTNLEWYLQDNWKVSRRLTVDYGLRFYHDMPQGEVRGQAAAFVQGMYHPADAPVLITSGKNAAGVRVGVDPITGKQYNVAFIGTFAPGHGNPSEGMVTGGSNNFPYSVYTSPGLMVAPRLGFAYDPFGKGRTAIRAGVGIFYDRIQGNPTMNSTSNPPVSFTPTLYYTTFADMVASANSALLAPSTVNDSIYGKGTMPASYQYSFAIQHAIGHATRFEVSYVGNFARHLLWKRNINGVPVGAQFLNLHPENRDLTTNNVYSNNFLRPYIGYGDIFEYEFGGTSNFNSLQSSFSTRLKGGLDMRGSYTFGKALGTSNADTTAVHPFFDPRDWNYGRLPYSRDQILTLTPNWRMPNGWLPSNKLMRVPLQNWMLFFTAQFSTGQPYRPSLATTDSMNFTGTPSASANLLWIGPSACGDPGNCPLASQFGRPALPRVSGAIEKDYWGNLGVNTFNRPGVNNWDVRVTRRFVLFKEGRYLDFKAEGFNFTNHTQFSNIDTNGRYDTTGALANLLFLTPTASRRPRMINLGVQVSF</sequence>
<organism evidence="4">
    <name type="scientific">Solibacter usitatus (strain Ellin6076)</name>
    <dbReference type="NCBI Taxonomy" id="234267"/>
    <lineage>
        <taxon>Bacteria</taxon>
        <taxon>Pseudomonadati</taxon>
        <taxon>Acidobacteriota</taxon>
        <taxon>Terriglobia</taxon>
        <taxon>Bryobacterales</taxon>
        <taxon>Solibacteraceae</taxon>
        <taxon>Candidatus Solibacter</taxon>
    </lineage>
</organism>
<dbReference type="eggNOG" id="COG1629">
    <property type="taxonomic scope" value="Bacteria"/>
</dbReference>